<feature type="transmembrane region" description="Helical" evidence="1">
    <location>
        <begin position="27"/>
        <end position="47"/>
    </location>
</feature>
<keyword evidence="1" id="KW-1133">Transmembrane helix</keyword>
<dbReference type="EMBL" id="ML735256">
    <property type="protein sequence ID" value="KAE8390360.1"/>
    <property type="molecule type" value="Genomic_DNA"/>
</dbReference>
<evidence type="ECO:0000313" key="2">
    <source>
        <dbReference type="EMBL" id="KAE8390360.1"/>
    </source>
</evidence>
<dbReference type="AlphaFoldDB" id="A0A5N7C897"/>
<keyword evidence="1" id="KW-0812">Transmembrane</keyword>
<gene>
    <name evidence="2" type="ORF">BDV23DRAFT_155587</name>
</gene>
<keyword evidence="1" id="KW-0472">Membrane</keyword>
<organism evidence="2">
    <name type="scientific">Petromyces alliaceus</name>
    <name type="common">Aspergillus alliaceus</name>
    <dbReference type="NCBI Taxonomy" id="209559"/>
    <lineage>
        <taxon>Eukaryota</taxon>
        <taxon>Fungi</taxon>
        <taxon>Dikarya</taxon>
        <taxon>Ascomycota</taxon>
        <taxon>Pezizomycotina</taxon>
        <taxon>Eurotiomycetes</taxon>
        <taxon>Eurotiomycetidae</taxon>
        <taxon>Eurotiales</taxon>
        <taxon>Aspergillaceae</taxon>
        <taxon>Aspergillus</taxon>
        <taxon>Aspergillus subgen. Circumdati</taxon>
    </lineage>
</organism>
<name>A0A5N7C897_PETAA</name>
<reference evidence="2" key="1">
    <citation type="submission" date="2019-04" db="EMBL/GenBank/DDBJ databases">
        <title>Friends and foes A comparative genomics studyof 23 Aspergillus species from section Flavi.</title>
        <authorList>
            <consortium name="DOE Joint Genome Institute"/>
            <person name="Kjaerbolling I."/>
            <person name="Vesth T."/>
            <person name="Frisvad J.C."/>
            <person name="Nybo J.L."/>
            <person name="Theobald S."/>
            <person name="Kildgaard S."/>
            <person name="Isbrandt T."/>
            <person name="Kuo A."/>
            <person name="Sato A."/>
            <person name="Lyhne E.K."/>
            <person name="Kogle M.E."/>
            <person name="Wiebenga A."/>
            <person name="Kun R.S."/>
            <person name="Lubbers R.J."/>
            <person name="Makela M.R."/>
            <person name="Barry K."/>
            <person name="Chovatia M."/>
            <person name="Clum A."/>
            <person name="Daum C."/>
            <person name="Haridas S."/>
            <person name="He G."/>
            <person name="LaButti K."/>
            <person name="Lipzen A."/>
            <person name="Mondo S."/>
            <person name="Riley R."/>
            <person name="Salamov A."/>
            <person name="Simmons B.A."/>
            <person name="Magnuson J.K."/>
            <person name="Henrissat B."/>
            <person name="Mortensen U.H."/>
            <person name="Larsen T.O."/>
            <person name="Devries R.P."/>
            <person name="Grigoriev I.V."/>
            <person name="Machida M."/>
            <person name="Baker S.E."/>
            <person name="Andersen M.R."/>
        </authorList>
    </citation>
    <scope>NUCLEOTIDE SEQUENCE [LARGE SCALE GENOMIC DNA]</scope>
    <source>
        <strain evidence="2">IBT 14317</strain>
    </source>
</reference>
<protein>
    <submittedName>
        <fullName evidence="2">Uncharacterized protein</fullName>
    </submittedName>
</protein>
<evidence type="ECO:0000256" key="1">
    <source>
        <dbReference type="SAM" id="Phobius"/>
    </source>
</evidence>
<dbReference type="Proteomes" id="UP000326877">
    <property type="component" value="Unassembled WGS sequence"/>
</dbReference>
<proteinExistence type="predicted"/>
<sequence>MGCAVLSEGTRAFVSALSLASGRDLQVYAALAFFPNWFCCFSSPYWITVMRSLLAESPMSYCYHHVTIFVSRRPV</sequence>
<accession>A0A5N7C897</accession>